<gene>
    <name evidence="1" type="ORF">HMPREF9220_0675</name>
</gene>
<dbReference type="AlphaFoldDB" id="E4L965"/>
<accession>E4L965</accession>
<dbReference type="Proteomes" id="UP000004594">
    <property type="component" value="Unassembled WGS sequence"/>
</dbReference>
<organism evidence="1 2">
    <name type="scientific">Dialister micraerophilus UPII 345-E</name>
    <dbReference type="NCBI Taxonomy" id="910314"/>
    <lineage>
        <taxon>Bacteria</taxon>
        <taxon>Bacillati</taxon>
        <taxon>Bacillota</taxon>
        <taxon>Negativicutes</taxon>
        <taxon>Veillonellales</taxon>
        <taxon>Veillonellaceae</taxon>
        <taxon>Dialister</taxon>
    </lineage>
</organism>
<evidence type="ECO:0000313" key="2">
    <source>
        <dbReference type="Proteomes" id="UP000004594"/>
    </source>
</evidence>
<protein>
    <submittedName>
        <fullName evidence="1">Outer membrane insertion signal domain protein</fullName>
    </submittedName>
</protein>
<sequence length="73" mass="7985">MKSGICLGGTHVEGLKAVEDAEVGATFWQANGKVALANNIDLKAYYNFNLKGKKKINGQDVYNSWGVSVNYKF</sequence>
<evidence type="ECO:0000313" key="1">
    <source>
        <dbReference type="EMBL" id="EFR42685.1"/>
    </source>
</evidence>
<dbReference type="EMBL" id="AENT01000021">
    <property type="protein sequence ID" value="EFR42685.1"/>
    <property type="molecule type" value="Genomic_DNA"/>
</dbReference>
<dbReference type="RefSeq" id="WP_007554704.1">
    <property type="nucleotide sequence ID" value="NZ_AENT01000021.1"/>
</dbReference>
<comment type="caution">
    <text evidence="1">The sequence shown here is derived from an EMBL/GenBank/DDBJ whole genome shotgun (WGS) entry which is preliminary data.</text>
</comment>
<proteinExistence type="predicted"/>
<name>E4L965_9FIRM</name>
<reference evidence="1 2" key="1">
    <citation type="submission" date="2010-11" db="EMBL/GenBank/DDBJ databases">
        <authorList>
            <person name="Durkin A.S."/>
            <person name="Madupu R."/>
            <person name="Torralba M."/>
            <person name="Gillis M."/>
            <person name="Methe B."/>
            <person name="Sutton G."/>
            <person name="Nelson K.E."/>
        </authorList>
    </citation>
    <scope>NUCLEOTIDE SEQUENCE [LARGE SCALE GENOMIC DNA]</scope>
    <source>
        <strain evidence="1 2">UPII 345-E</strain>
    </source>
</reference>